<evidence type="ECO:0000256" key="3">
    <source>
        <dbReference type="ARBA" id="ARBA00023239"/>
    </source>
</evidence>
<sequence>MSSPPLVPCEPLTSASFQSFGAVIENPQRSNPNHKVRTVNQSTALKYRTLPSFGHDYPASGAQPNLTTNIFVCKPRELKPADTAKNLPPRYVCSVLEKHPYTRQAFIPLGVKPGVESPQYVVIVAPDDGKGKPDWSSLKAFLADGSQGIAYGAGVWHSPMVVVGSGAIEFVCLVWENGVDDEDTVEVRGGPVDVCVSVDVVGGSLAKAKL</sequence>
<keyword evidence="2" id="KW-0659">Purine metabolism</keyword>
<keyword evidence="5" id="KW-0378">Hydrolase</keyword>
<dbReference type="InterPro" id="IPR007247">
    <property type="entry name" value="Ureidogly_lyase"/>
</dbReference>
<dbReference type="PANTHER" id="PTHR21221:SF1">
    <property type="entry name" value="UREIDOGLYCOLATE LYASE"/>
    <property type="match status" value="1"/>
</dbReference>
<dbReference type="GO" id="GO:0004848">
    <property type="term" value="F:ureidoglycolate hydrolase activity"/>
    <property type="evidence" value="ECO:0007669"/>
    <property type="project" value="InterPro"/>
</dbReference>
<name>A0A3N4ILW0_ASCIM</name>
<keyword evidence="3" id="KW-0456">Lyase</keyword>
<evidence type="ECO:0000313" key="5">
    <source>
        <dbReference type="EMBL" id="RPA86397.1"/>
    </source>
</evidence>
<dbReference type="GO" id="GO:0050385">
    <property type="term" value="F:ureidoglycolate lyase activity"/>
    <property type="evidence" value="ECO:0007669"/>
    <property type="project" value="UniProtKB-EC"/>
</dbReference>
<gene>
    <name evidence="5" type="ORF">BJ508DRAFT_411120</name>
</gene>
<dbReference type="OrthoDB" id="10266039at2759"/>
<accession>A0A3N4ILW0</accession>
<dbReference type="GO" id="GO:0000256">
    <property type="term" value="P:allantoin catabolic process"/>
    <property type="evidence" value="ECO:0007669"/>
    <property type="project" value="InterPro"/>
</dbReference>
<keyword evidence="6" id="KW-1185">Reference proteome</keyword>
<dbReference type="InterPro" id="IPR047233">
    <property type="entry name" value="UAH_cupin"/>
</dbReference>
<comment type="catalytic activity">
    <reaction evidence="4">
        <text>(S)-ureidoglycolate = urea + glyoxylate</text>
        <dbReference type="Rhea" id="RHEA:11304"/>
        <dbReference type="ChEBI" id="CHEBI:16199"/>
        <dbReference type="ChEBI" id="CHEBI:36655"/>
        <dbReference type="ChEBI" id="CHEBI:57296"/>
        <dbReference type="EC" id="4.3.2.3"/>
    </reaction>
</comment>
<dbReference type="SUPFAM" id="SSF51182">
    <property type="entry name" value="RmlC-like cupins"/>
    <property type="match status" value="1"/>
</dbReference>
<dbReference type="GO" id="GO:0006144">
    <property type="term" value="P:purine nucleobase metabolic process"/>
    <property type="evidence" value="ECO:0007669"/>
    <property type="project" value="UniProtKB-KW"/>
</dbReference>
<dbReference type="EMBL" id="ML119649">
    <property type="protein sequence ID" value="RPA86397.1"/>
    <property type="molecule type" value="Genomic_DNA"/>
</dbReference>
<comment type="subunit">
    <text evidence="1">Homodimer.</text>
</comment>
<evidence type="ECO:0000313" key="6">
    <source>
        <dbReference type="Proteomes" id="UP000275078"/>
    </source>
</evidence>
<dbReference type="CDD" id="cd20298">
    <property type="entry name" value="cupin_UAH"/>
    <property type="match status" value="1"/>
</dbReference>
<reference evidence="5 6" key="1">
    <citation type="journal article" date="2018" name="Nat. Ecol. Evol.">
        <title>Pezizomycetes genomes reveal the molecular basis of ectomycorrhizal truffle lifestyle.</title>
        <authorList>
            <person name="Murat C."/>
            <person name="Payen T."/>
            <person name="Noel B."/>
            <person name="Kuo A."/>
            <person name="Morin E."/>
            <person name="Chen J."/>
            <person name="Kohler A."/>
            <person name="Krizsan K."/>
            <person name="Balestrini R."/>
            <person name="Da Silva C."/>
            <person name="Montanini B."/>
            <person name="Hainaut M."/>
            <person name="Levati E."/>
            <person name="Barry K.W."/>
            <person name="Belfiori B."/>
            <person name="Cichocki N."/>
            <person name="Clum A."/>
            <person name="Dockter R.B."/>
            <person name="Fauchery L."/>
            <person name="Guy J."/>
            <person name="Iotti M."/>
            <person name="Le Tacon F."/>
            <person name="Lindquist E.A."/>
            <person name="Lipzen A."/>
            <person name="Malagnac F."/>
            <person name="Mello A."/>
            <person name="Molinier V."/>
            <person name="Miyauchi S."/>
            <person name="Poulain J."/>
            <person name="Riccioni C."/>
            <person name="Rubini A."/>
            <person name="Sitrit Y."/>
            <person name="Splivallo R."/>
            <person name="Traeger S."/>
            <person name="Wang M."/>
            <person name="Zifcakova L."/>
            <person name="Wipf D."/>
            <person name="Zambonelli A."/>
            <person name="Paolocci F."/>
            <person name="Nowrousian M."/>
            <person name="Ottonello S."/>
            <person name="Baldrian P."/>
            <person name="Spatafora J.W."/>
            <person name="Henrissat B."/>
            <person name="Nagy L.G."/>
            <person name="Aury J.M."/>
            <person name="Wincker P."/>
            <person name="Grigoriev I.V."/>
            <person name="Bonfante P."/>
            <person name="Martin F.M."/>
        </authorList>
    </citation>
    <scope>NUCLEOTIDE SEQUENCE [LARGE SCALE GENOMIC DNA]</scope>
    <source>
        <strain evidence="5 6">RN42</strain>
    </source>
</reference>
<dbReference type="Pfam" id="PF04115">
    <property type="entry name" value="Ureidogly_lyase"/>
    <property type="match status" value="1"/>
</dbReference>
<evidence type="ECO:0000256" key="2">
    <source>
        <dbReference type="ARBA" id="ARBA00022631"/>
    </source>
</evidence>
<dbReference type="PANTHER" id="PTHR21221">
    <property type="entry name" value="UREIDOGLYCOLATE HYDROLASE"/>
    <property type="match status" value="1"/>
</dbReference>
<dbReference type="InterPro" id="IPR024060">
    <property type="entry name" value="Ureidoglycolate_lyase_dom_sf"/>
</dbReference>
<evidence type="ECO:0000256" key="4">
    <source>
        <dbReference type="ARBA" id="ARBA00047684"/>
    </source>
</evidence>
<protein>
    <submittedName>
        <fullName evidence="5">Ureidoglycolate hydrolase</fullName>
    </submittedName>
</protein>
<proteinExistence type="predicted"/>
<dbReference type="Proteomes" id="UP000275078">
    <property type="component" value="Unassembled WGS sequence"/>
</dbReference>
<dbReference type="InterPro" id="IPR011051">
    <property type="entry name" value="RmlC_Cupin_sf"/>
</dbReference>
<evidence type="ECO:0000256" key="1">
    <source>
        <dbReference type="ARBA" id="ARBA00011738"/>
    </source>
</evidence>
<organism evidence="5 6">
    <name type="scientific">Ascobolus immersus RN42</name>
    <dbReference type="NCBI Taxonomy" id="1160509"/>
    <lineage>
        <taxon>Eukaryota</taxon>
        <taxon>Fungi</taxon>
        <taxon>Dikarya</taxon>
        <taxon>Ascomycota</taxon>
        <taxon>Pezizomycotina</taxon>
        <taxon>Pezizomycetes</taxon>
        <taxon>Pezizales</taxon>
        <taxon>Ascobolaceae</taxon>
        <taxon>Ascobolus</taxon>
    </lineage>
</organism>
<dbReference type="Gene3D" id="2.60.120.480">
    <property type="entry name" value="Ureidoglycolate hydrolase"/>
    <property type="match status" value="1"/>
</dbReference>
<dbReference type="AlphaFoldDB" id="A0A3N4ILW0"/>
<dbReference type="STRING" id="1160509.A0A3N4ILW0"/>